<accession>B1X2R1</accession>
<evidence type="ECO:0000313" key="5">
    <source>
        <dbReference type="EMBL" id="ACB54422.1"/>
    </source>
</evidence>
<feature type="region of interest" description="Disordered" evidence="2">
    <location>
        <begin position="118"/>
        <end position="137"/>
    </location>
</feature>
<dbReference type="AlphaFoldDB" id="B1X2R1"/>
<evidence type="ECO:0000256" key="1">
    <source>
        <dbReference type="SAM" id="Coils"/>
    </source>
</evidence>
<dbReference type="PANTHER" id="PTHR33803">
    <property type="entry name" value="IS1478 TRANSPOSASE"/>
    <property type="match status" value="1"/>
</dbReference>
<evidence type="ECO:0000313" key="6">
    <source>
        <dbReference type="Proteomes" id="UP000001203"/>
    </source>
</evidence>
<dbReference type="HOGENOM" id="CLU_040038_5_2_3"/>
<evidence type="ECO:0000256" key="2">
    <source>
        <dbReference type="SAM" id="MobiDB-lite"/>
    </source>
</evidence>
<dbReference type="InterPro" id="IPR025668">
    <property type="entry name" value="Tnp_DDE_dom"/>
</dbReference>
<gene>
    <name evidence="5" type="ordered locus">cce_5076</name>
</gene>
<reference evidence="5 6" key="1">
    <citation type="journal article" date="2008" name="Proc. Natl. Acad. Sci. U.S.A.">
        <title>The genome of Cyanothece 51142, a unicellular diazotrophic cyanobacterium important in the marine nitrogen cycle.</title>
        <authorList>
            <person name="Welsh E.A."/>
            <person name="Liberton M."/>
            <person name="Stoeckel J."/>
            <person name="Loh T."/>
            <person name="Elvitigala T."/>
            <person name="Wang C."/>
            <person name="Wollam A."/>
            <person name="Fulton R.S."/>
            <person name="Clifton S.W."/>
            <person name="Jacobs J.M."/>
            <person name="Aurora R."/>
            <person name="Ghosh B.K."/>
            <person name="Sherman L.A."/>
            <person name="Smith R.D."/>
            <person name="Wilson R.K."/>
            <person name="Pakrasi H.B."/>
        </authorList>
    </citation>
    <scope>NUCLEOTIDE SEQUENCE [LARGE SCALE GENOMIC DNA]</scope>
    <source>
        <strain evidence="6">ATCC 51142 / BH68</strain>
    </source>
</reference>
<evidence type="ECO:0008006" key="7">
    <source>
        <dbReference type="Google" id="ProtNLM"/>
    </source>
</evidence>
<dbReference type="eggNOG" id="COG3039">
    <property type="taxonomic scope" value="Bacteria"/>
</dbReference>
<keyword evidence="6" id="KW-1185">Reference proteome</keyword>
<organism evidence="5 6">
    <name type="scientific">Crocosphaera subtropica (strain ATCC 51142 / BH68)</name>
    <name type="common">Cyanothece sp. (strain ATCC 51142)</name>
    <dbReference type="NCBI Taxonomy" id="43989"/>
    <lineage>
        <taxon>Bacteria</taxon>
        <taxon>Bacillati</taxon>
        <taxon>Cyanobacteriota</taxon>
        <taxon>Cyanophyceae</taxon>
        <taxon>Oscillatoriophycideae</taxon>
        <taxon>Chroococcales</taxon>
        <taxon>Aphanothecaceae</taxon>
        <taxon>Crocosphaera</taxon>
        <taxon>Crocosphaera subtropica</taxon>
    </lineage>
</organism>
<dbReference type="KEGG" id="cyt:cce_5076"/>
<feature type="domain" description="Transposase InsH N-terminal" evidence="3">
    <location>
        <begin position="6"/>
        <end position="99"/>
    </location>
</feature>
<protein>
    <recommendedName>
        <fullName evidence="7">Transposase</fullName>
    </recommendedName>
</protein>
<sequence length="491" mass="57542">MPLTKLSPENRWVIMAELIPWEEFEEEYAKQFKIEKGAPAKPFKMALGALIIKEQLGISDRETVEQIKENPYLQYFIGLEAYTFEPPFEASMMVHFRQRINVDLVKRINEEMVKRGRERIEQKSEKKGVEEEETGERKNKGKLILDATCAPGDIKYPTDLEILNQGRKATEQIIDTLYKSIKGKLKKKPRTYRNIARIEYLRIVKNRRSTKKERREAIRKQLKYIEKNLVSIEKLILEGATLNSLNKRQRNLLEAVKKVHEQQLQMWEKETKSVPERIVSITQPHIRPIVRGKAGKPTEFGAKLSVSYVDNYIFLDRISWENFNESGDLQEQIEKFKQTYGCYPFSVHADRIYRSKANKDWCKQRGIRLSGIGLGRPPKNISQEERKQTRIDEAFRNRIEGKFGQAKRKFSLDLVKTKLKETSETAIAMTFLVVNLCQLLRQILLLLFSFSFISKTFELDEQIMIMKTYFINLFTAVKVIDLEVNYWLLAA</sequence>
<dbReference type="STRING" id="43989.cce_5076"/>
<evidence type="ECO:0000259" key="4">
    <source>
        <dbReference type="Pfam" id="PF13586"/>
    </source>
</evidence>
<dbReference type="InterPro" id="IPR008490">
    <property type="entry name" value="Transposase_InsH_N"/>
</dbReference>
<dbReference type="PANTHER" id="PTHR33803:SF3">
    <property type="entry name" value="BLL1974 PROTEIN"/>
    <property type="match status" value="1"/>
</dbReference>
<dbReference type="NCBIfam" id="NF033578">
    <property type="entry name" value="transpos_IS5_1"/>
    <property type="match status" value="1"/>
</dbReference>
<feature type="coiled-coil region" evidence="1">
    <location>
        <begin position="242"/>
        <end position="270"/>
    </location>
</feature>
<feature type="compositionally biased region" description="Basic and acidic residues" evidence="2">
    <location>
        <begin position="118"/>
        <end position="129"/>
    </location>
</feature>
<evidence type="ECO:0000259" key="3">
    <source>
        <dbReference type="Pfam" id="PF05598"/>
    </source>
</evidence>
<name>B1X2R1_CROS5</name>
<proteinExistence type="predicted"/>
<keyword evidence="1" id="KW-0175">Coiled coil</keyword>
<dbReference type="EMBL" id="CP000807">
    <property type="protein sequence ID" value="ACB54422.1"/>
    <property type="molecule type" value="Genomic_DNA"/>
</dbReference>
<dbReference type="Pfam" id="PF13586">
    <property type="entry name" value="DDE_Tnp_1_2"/>
    <property type="match status" value="1"/>
</dbReference>
<dbReference type="Proteomes" id="UP000001203">
    <property type="component" value="Chromosome linear"/>
</dbReference>
<feature type="domain" description="Transposase DDE" evidence="4">
    <location>
        <begin position="347"/>
        <end position="436"/>
    </location>
</feature>
<dbReference type="InterPro" id="IPR047710">
    <property type="entry name" value="Transpos_IS5-like"/>
</dbReference>
<dbReference type="Pfam" id="PF05598">
    <property type="entry name" value="DUF772"/>
    <property type="match status" value="1"/>
</dbReference>